<dbReference type="Proteomes" id="UP001305779">
    <property type="component" value="Unassembled WGS sequence"/>
</dbReference>
<keyword evidence="4" id="KW-1185">Reference proteome</keyword>
<keyword evidence="1" id="KW-0732">Signal</keyword>
<dbReference type="InterPro" id="IPR029058">
    <property type="entry name" value="AB_hydrolase_fold"/>
</dbReference>
<dbReference type="SUPFAM" id="SSF53474">
    <property type="entry name" value="alpha/beta-Hydrolases"/>
    <property type="match status" value="1"/>
</dbReference>
<dbReference type="InterPro" id="IPR050309">
    <property type="entry name" value="Type-B_Carboxylest/Lipase"/>
</dbReference>
<name>A0ABR0EFS7_ZASCE</name>
<feature type="chain" id="PRO_5045986517" description="Carboxylesterase type B domain-containing protein" evidence="1">
    <location>
        <begin position="19"/>
        <end position="567"/>
    </location>
</feature>
<evidence type="ECO:0000313" key="4">
    <source>
        <dbReference type="Proteomes" id="UP001305779"/>
    </source>
</evidence>
<gene>
    <name evidence="3" type="ORF">PRZ48_008326</name>
</gene>
<reference evidence="3 4" key="1">
    <citation type="journal article" date="2023" name="G3 (Bethesda)">
        <title>A chromosome-level genome assembly of Zasmidium syzygii isolated from banana leaves.</title>
        <authorList>
            <person name="van Westerhoven A.C."/>
            <person name="Mehrabi R."/>
            <person name="Talebi R."/>
            <person name="Steentjes M.B.F."/>
            <person name="Corcolon B."/>
            <person name="Chong P.A."/>
            <person name="Kema G.H.J."/>
            <person name="Seidl M.F."/>
        </authorList>
    </citation>
    <scope>NUCLEOTIDE SEQUENCE [LARGE SCALE GENOMIC DNA]</scope>
    <source>
        <strain evidence="3 4">P124</strain>
    </source>
</reference>
<accession>A0ABR0EFS7</accession>
<evidence type="ECO:0000259" key="2">
    <source>
        <dbReference type="Pfam" id="PF00135"/>
    </source>
</evidence>
<evidence type="ECO:0000256" key="1">
    <source>
        <dbReference type="SAM" id="SignalP"/>
    </source>
</evidence>
<feature type="domain" description="Carboxylesterase type B" evidence="2">
    <location>
        <begin position="36"/>
        <end position="519"/>
    </location>
</feature>
<evidence type="ECO:0000313" key="3">
    <source>
        <dbReference type="EMBL" id="KAK4500140.1"/>
    </source>
</evidence>
<organism evidence="3 4">
    <name type="scientific">Zasmidium cellare</name>
    <name type="common">Wine cellar mold</name>
    <name type="synonym">Racodium cellare</name>
    <dbReference type="NCBI Taxonomy" id="395010"/>
    <lineage>
        <taxon>Eukaryota</taxon>
        <taxon>Fungi</taxon>
        <taxon>Dikarya</taxon>
        <taxon>Ascomycota</taxon>
        <taxon>Pezizomycotina</taxon>
        <taxon>Dothideomycetes</taxon>
        <taxon>Dothideomycetidae</taxon>
        <taxon>Mycosphaerellales</taxon>
        <taxon>Mycosphaerellaceae</taxon>
        <taxon>Zasmidium</taxon>
    </lineage>
</organism>
<dbReference type="InterPro" id="IPR002018">
    <property type="entry name" value="CarbesteraseB"/>
</dbReference>
<dbReference type="PANTHER" id="PTHR11559">
    <property type="entry name" value="CARBOXYLESTERASE"/>
    <property type="match status" value="1"/>
</dbReference>
<sequence>MKFTLLPLFLNVLRLCASQPIVHEKDTGVSYIGSVNDGVEEFLSIRYGLDTGGQHRFKPPRKYEAERGLEVDTTQEGPACPQPEHPMSGDPYSVVNNPSEDCLFLRVARPAGTKGHDKLPVMVWIYGGGHMVGNIYDVSYQPAGLVNNSVNSGNPVIYVAINHRVNVFGYPLSDAVLDGGDGTRANLGLRDQRLGMQWIKEHISAFGGDPDNITVFGEDAGASDIGLHIAGGHTPFRRAIAQSGSSLSPWAVRHDASRGHFAEVVARIGCVSGSPQFWYSLNCMRQFTMEQVLDVTFDLAWFIEPSNGFHVFGPAIDNDIVFDKTAPQHQNVLSTKTVDYMTGWNMDELSMDVPTSIQTISQAAAWIGQRYPQLIEPIALMVLYVYTEVDYARRSICPKEVSTAWCTLSRALRDIEVACPSLRQASDLYESSKGQSSVYLYELNQTAFAPTLEQNGKAYLGVTHFSDVPYVFNELQTAYYVSDPKEIKLAESISRGWASFATHGAPDEKWKWPQAVEDDVSAEANIESKRIAVEVLGGPSHGPREMVFKEKRRCQYIDSMVHFFTRA</sequence>
<comment type="caution">
    <text evidence="3">The sequence shown here is derived from an EMBL/GenBank/DDBJ whole genome shotgun (WGS) entry which is preliminary data.</text>
</comment>
<proteinExistence type="predicted"/>
<feature type="signal peptide" evidence="1">
    <location>
        <begin position="1"/>
        <end position="18"/>
    </location>
</feature>
<dbReference type="Pfam" id="PF00135">
    <property type="entry name" value="COesterase"/>
    <property type="match status" value="1"/>
</dbReference>
<dbReference type="Gene3D" id="3.40.50.1820">
    <property type="entry name" value="alpha/beta hydrolase"/>
    <property type="match status" value="1"/>
</dbReference>
<dbReference type="EMBL" id="JAXOVC010000006">
    <property type="protein sequence ID" value="KAK4500140.1"/>
    <property type="molecule type" value="Genomic_DNA"/>
</dbReference>
<protein>
    <recommendedName>
        <fullName evidence="2">Carboxylesterase type B domain-containing protein</fullName>
    </recommendedName>
</protein>